<gene>
    <name evidence="2" type="ORF">SSA02_18710</name>
</gene>
<feature type="compositionally biased region" description="Basic and acidic residues" evidence="1">
    <location>
        <begin position="60"/>
        <end position="73"/>
    </location>
</feature>
<dbReference type="OrthoDB" id="7267582at2"/>
<sequence>MSHADFLPLKGGTLRSRDRRERRTSPSRIPTAGDDQPDLFDPPPPAACPEGAAGSVPDPDFARPRLSPERLSPDEVPLFVATGRQFTENDREDGWLYIVTRPEETAELLQDGLPFCAERGLVLMERPALFPRLAFMAAHAAEAQEDEAGDAAGWDLLRLRRPLVAPWLETEPDMSARWGAACYLLCGPAPQG</sequence>
<evidence type="ECO:0000256" key="1">
    <source>
        <dbReference type="SAM" id="MobiDB-lite"/>
    </source>
</evidence>
<feature type="compositionally biased region" description="Basic and acidic residues" evidence="1">
    <location>
        <begin position="15"/>
        <end position="24"/>
    </location>
</feature>
<dbReference type="AlphaFoldDB" id="A0A511BXG3"/>
<accession>A0A511BXG3</accession>
<dbReference type="RefSeq" id="WP_147093783.1">
    <property type="nucleotide sequence ID" value="NZ_BJVC01000004.1"/>
</dbReference>
<reference evidence="2 3" key="1">
    <citation type="submission" date="2019-07" db="EMBL/GenBank/DDBJ databases">
        <title>Whole genome shotgun sequence of Swaminathania salitolerans NBRC 104436.</title>
        <authorList>
            <person name="Hosoyama A."/>
            <person name="Uohara A."/>
            <person name="Ohji S."/>
            <person name="Ichikawa N."/>
        </authorList>
    </citation>
    <scope>NUCLEOTIDE SEQUENCE [LARGE SCALE GENOMIC DNA]</scope>
    <source>
        <strain evidence="2 3">NBRC 104436</strain>
    </source>
</reference>
<keyword evidence="3" id="KW-1185">Reference proteome</keyword>
<evidence type="ECO:0000313" key="3">
    <source>
        <dbReference type="Proteomes" id="UP000321405"/>
    </source>
</evidence>
<dbReference type="Proteomes" id="UP000321405">
    <property type="component" value="Unassembled WGS sequence"/>
</dbReference>
<dbReference type="EMBL" id="BJVC01000004">
    <property type="protein sequence ID" value="GEL02708.1"/>
    <property type="molecule type" value="Genomic_DNA"/>
</dbReference>
<protein>
    <submittedName>
        <fullName evidence="2">Uncharacterized protein</fullName>
    </submittedName>
</protein>
<feature type="region of interest" description="Disordered" evidence="1">
    <location>
        <begin position="1"/>
        <end position="74"/>
    </location>
</feature>
<name>A0A511BXG3_9PROT</name>
<comment type="caution">
    <text evidence="2">The sequence shown here is derived from an EMBL/GenBank/DDBJ whole genome shotgun (WGS) entry which is preliminary data.</text>
</comment>
<proteinExistence type="predicted"/>
<organism evidence="2 3">
    <name type="scientific">Swaminathania salitolerans</name>
    <dbReference type="NCBI Taxonomy" id="182838"/>
    <lineage>
        <taxon>Bacteria</taxon>
        <taxon>Pseudomonadati</taxon>
        <taxon>Pseudomonadota</taxon>
        <taxon>Alphaproteobacteria</taxon>
        <taxon>Acetobacterales</taxon>
        <taxon>Acetobacteraceae</taxon>
        <taxon>Swaminathania</taxon>
    </lineage>
</organism>
<evidence type="ECO:0000313" key="2">
    <source>
        <dbReference type="EMBL" id="GEL02708.1"/>
    </source>
</evidence>